<evidence type="ECO:0000259" key="2">
    <source>
        <dbReference type="Pfam" id="PF14111"/>
    </source>
</evidence>
<feature type="compositionally biased region" description="Basic and acidic residues" evidence="1">
    <location>
        <begin position="288"/>
        <end position="308"/>
    </location>
</feature>
<name>A0A7N2RAT7_QUELO</name>
<feature type="compositionally biased region" description="Polar residues" evidence="1">
    <location>
        <begin position="185"/>
        <end position="201"/>
    </location>
</feature>
<dbReference type="InParanoid" id="A0A7N2RAT7"/>
<dbReference type="InterPro" id="IPR025558">
    <property type="entry name" value="DUF4283"/>
</dbReference>
<reference evidence="3" key="2">
    <citation type="submission" date="2021-01" db="UniProtKB">
        <authorList>
            <consortium name="EnsemblPlants"/>
        </authorList>
    </citation>
    <scope>IDENTIFICATION</scope>
</reference>
<organism evidence="3 4">
    <name type="scientific">Quercus lobata</name>
    <name type="common">Valley oak</name>
    <dbReference type="NCBI Taxonomy" id="97700"/>
    <lineage>
        <taxon>Eukaryota</taxon>
        <taxon>Viridiplantae</taxon>
        <taxon>Streptophyta</taxon>
        <taxon>Embryophyta</taxon>
        <taxon>Tracheophyta</taxon>
        <taxon>Spermatophyta</taxon>
        <taxon>Magnoliopsida</taxon>
        <taxon>eudicotyledons</taxon>
        <taxon>Gunneridae</taxon>
        <taxon>Pentapetalae</taxon>
        <taxon>rosids</taxon>
        <taxon>fabids</taxon>
        <taxon>Fagales</taxon>
        <taxon>Fagaceae</taxon>
        <taxon>Quercus</taxon>
    </lineage>
</organism>
<evidence type="ECO:0000256" key="1">
    <source>
        <dbReference type="SAM" id="MobiDB-lite"/>
    </source>
</evidence>
<dbReference type="EnsemblPlants" id="QL09p033708:mrna">
    <property type="protein sequence ID" value="QL09p033708:mrna"/>
    <property type="gene ID" value="QL09p033708"/>
</dbReference>
<feature type="region of interest" description="Disordered" evidence="1">
    <location>
        <begin position="160"/>
        <end position="201"/>
    </location>
</feature>
<accession>A0A7N2RAT7</accession>
<reference evidence="3 4" key="1">
    <citation type="journal article" date="2016" name="G3 (Bethesda)">
        <title>First Draft Assembly and Annotation of the Genome of a California Endemic Oak Quercus lobata Nee (Fagaceae).</title>
        <authorList>
            <person name="Sork V.L."/>
            <person name="Fitz-Gibbon S.T."/>
            <person name="Puiu D."/>
            <person name="Crepeau M."/>
            <person name="Gugger P.F."/>
            <person name="Sherman R."/>
            <person name="Stevens K."/>
            <person name="Langley C.H."/>
            <person name="Pellegrini M."/>
            <person name="Salzberg S.L."/>
        </authorList>
    </citation>
    <scope>NUCLEOTIDE SEQUENCE [LARGE SCALE GENOMIC DNA]</scope>
    <source>
        <strain evidence="3 4">cv. SW786</strain>
    </source>
</reference>
<evidence type="ECO:0000313" key="4">
    <source>
        <dbReference type="Proteomes" id="UP000594261"/>
    </source>
</evidence>
<dbReference type="EMBL" id="LRBV02000009">
    <property type="status" value="NOT_ANNOTATED_CDS"/>
    <property type="molecule type" value="Genomic_DNA"/>
</dbReference>
<dbReference type="PANTHER" id="PTHR31286:SF178">
    <property type="entry name" value="DUF4283 DOMAIN-CONTAINING PROTEIN"/>
    <property type="match status" value="1"/>
</dbReference>
<dbReference type="AlphaFoldDB" id="A0A7N2RAT7"/>
<feature type="region of interest" description="Disordered" evidence="1">
    <location>
        <begin position="283"/>
        <end position="316"/>
    </location>
</feature>
<sequence>MDSEVIERLQSISLTEIEGKTIALNPSRRTQTLDDCSLSLVGRFLTTRDVNHRAAKNLLRSAWKLGNDLRIVDVGEGLYLFRFKLESQLQWVQDSSPWSFDNHLLVMRRWKIGIAAHNMVFTHVPPWVQVWGLPLYLMKDCPEQQPNPYGEWMKAGARRHGDPADAKMTNPLHRRDDLASEPVPTRQSTQSRGSAVANTSRVPSLTLEPVYPLGKLCMKPPTTCHMSEHHIDPLPITEASTDMHGMDGLVAARQKQPTRKKIVRHQPGTVMEEEMAITGVGAKRSLHARSEESAIGADDRQKQSKTTEDFGSPTAVTVEVVIQPRRAQ</sequence>
<dbReference type="Pfam" id="PF14111">
    <property type="entry name" value="DUF4283"/>
    <property type="match status" value="1"/>
</dbReference>
<keyword evidence="4" id="KW-1185">Reference proteome</keyword>
<dbReference type="Proteomes" id="UP000594261">
    <property type="component" value="Chromosome 9"/>
</dbReference>
<evidence type="ECO:0000313" key="3">
    <source>
        <dbReference type="EnsemblPlants" id="QL09p033708:mrna"/>
    </source>
</evidence>
<feature type="domain" description="DUF4283" evidence="2">
    <location>
        <begin position="34"/>
        <end position="111"/>
    </location>
</feature>
<proteinExistence type="predicted"/>
<dbReference type="PANTHER" id="PTHR31286">
    <property type="entry name" value="GLYCINE-RICH CELL WALL STRUCTURAL PROTEIN 1.8-LIKE"/>
    <property type="match status" value="1"/>
</dbReference>
<dbReference type="Gramene" id="QL09p033708:mrna">
    <property type="protein sequence ID" value="QL09p033708:mrna"/>
    <property type="gene ID" value="QL09p033708"/>
</dbReference>
<protein>
    <recommendedName>
        <fullName evidence="2">DUF4283 domain-containing protein</fullName>
    </recommendedName>
</protein>
<dbReference type="InterPro" id="IPR040256">
    <property type="entry name" value="At4g02000-like"/>
</dbReference>